<evidence type="ECO:0000313" key="1">
    <source>
        <dbReference type="EMBL" id="OPH81481.1"/>
    </source>
</evidence>
<evidence type="ECO:0000313" key="2">
    <source>
        <dbReference type="Proteomes" id="UP000189940"/>
    </source>
</evidence>
<dbReference type="Proteomes" id="UP000189940">
    <property type="component" value="Unassembled WGS sequence"/>
</dbReference>
<accession>A0A1V4HU23</accession>
<dbReference type="RefSeq" id="WP_079448309.1">
    <property type="nucleotide sequence ID" value="NZ_JAVDPZ010000024.1"/>
</dbReference>
<proteinExistence type="predicted"/>
<organism evidence="1 2">
    <name type="scientific">Nitrobacter vulgaris</name>
    <dbReference type="NCBI Taxonomy" id="29421"/>
    <lineage>
        <taxon>Bacteria</taxon>
        <taxon>Pseudomonadati</taxon>
        <taxon>Pseudomonadota</taxon>
        <taxon>Alphaproteobacteria</taxon>
        <taxon>Hyphomicrobiales</taxon>
        <taxon>Nitrobacteraceae</taxon>
        <taxon>Nitrobacter</taxon>
    </lineage>
</organism>
<gene>
    <name evidence="1" type="ORF">B2M20_17490</name>
</gene>
<dbReference type="AlphaFoldDB" id="A0A1V4HU23"/>
<reference evidence="1 2" key="1">
    <citation type="submission" date="2017-02" db="EMBL/GenBank/DDBJ databases">
        <title>Genome sequence of the nitrite-oxidizing bacterium Nitrobacter vulgaris strain Ab1.</title>
        <authorList>
            <person name="Mellbye B.L."/>
            <person name="Davis E.W."/>
            <person name="Spieck E."/>
            <person name="Chang J.H."/>
            <person name="Bottomley P.J."/>
            <person name="Sayavedra-Soto L.A."/>
        </authorList>
    </citation>
    <scope>NUCLEOTIDE SEQUENCE [LARGE SCALE GENOMIC DNA]</scope>
    <source>
        <strain evidence="1 2">Ab1</strain>
    </source>
</reference>
<comment type="caution">
    <text evidence="1">The sequence shown here is derived from an EMBL/GenBank/DDBJ whole genome shotgun (WGS) entry which is preliminary data.</text>
</comment>
<sequence>MLSLSAGTKAGEDVFPAKLKDYECLFDVKAELYRPTPRAALRDGRMAAQALSRLTASGCEEQAVAGQFKLERTC</sequence>
<protein>
    <submittedName>
        <fullName evidence="1">Uncharacterized protein</fullName>
    </submittedName>
</protein>
<name>A0A1V4HU23_NITVU</name>
<dbReference type="EMBL" id="MWPQ01000062">
    <property type="protein sequence ID" value="OPH81481.1"/>
    <property type="molecule type" value="Genomic_DNA"/>
</dbReference>
<keyword evidence="2" id="KW-1185">Reference proteome</keyword>